<feature type="region of interest" description="Disordered" evidence="1">
    <location>
        <begin position="117"/>
        <end position="136"/>
    </location>
</feature>
<feature type="compositionally biased region" description="Low complexity" evidence="1">
    <location>
        <begin position="1546"/>
        <end position="1573"/>
    </location>
</feature>
<feature type="region of interest" description="Disordered" evidence="1">
    <location>
        <begin position="1"/>
        <end position="63"/>
    </location>
</feature>
<feature type="region of interest" description="Disordered" evidence="1">
    <location>
        <begin position="1920"/>
        <end position="2093"/>
    </location>
</feature>
<feature type="compositionally biased region" description="Basic and acidic residues" evidence="1">
    <location>
        <begin position="1447"/>
        <end position="1457"/>
    </location>
</feature>
<feature type="compositionally biased region" description="Polar residues" evidence="1">
    <location>
        <begin position="550"/>
        <end position="561"/>
    </location>
</feature>
<evidence type="ECO:0000256" key="1">
    <source>
        <dbReference type="SAM" id="MobiDB-lite"/>
    </source>
</evidence>
<feature type="region of interest" description="Disordered" evidence="1">
    <location>
        <begin position="1771"/>
        <end position="1906"/>
    </location>
</feature>
<evidence type="ECO:0000313" key="2">
    <source>
        <dbReference type="EMBL" id="CEM11852.1"/>
    </source>
</evidence>
<feature type="compositionally biased region" description="Polar residues" evidence="1">
    <location>
        <begin position="1504"/>
        <end position="1521"/>
    </location>
</feature>
<feature type="compositionally biased region" description="Basic and acidic residues" evidence="1">
    <location>
        <begin position="1812"/>
        <end position="1823"/>
    </location>
</feature>
<proteinExistence type="predicted"/>
<feature type="region of interest" description="Disordered" evidence="1">
    <location>
        <begin position="340"/>
        <end position="360"/>
    </location>
</feature>
<feature type="compositionally biased region" description="Basic and acidic residues" evidence="1">
    <location>
        <begin position="1397"/>
        <end position="1407"/>
    </location>
</feature>
<feature type="compositionally biased region" description="Polar residues" evidence="1">
    <location>
        <begin position="890"/>
        <end position="912"/>
    </location>
</feature>
<feature type="region of interest" description="Disordered" evidence="1">
    <location>
        <begin position="1021"/>
        <end position="1063"/>
    </location>
</feature>
<feature type="compositionally biased region" description="Basic and acidic residues" evidence="1">
    <location>
        <begin position="712"/>
        <end position="721"/>
    </location>
</feature>
<sequence>MPARPYKGASPRRIDQQFHVPQDSHATTQVSGGHPSTGGGGGGGICRASRTVTSLSPPPNGRVFRQPLECGEWLEAQPIDEQAPPGHVFRRKQGGEGGDVTRAQMNEIISLLQSDPTEKTMVPSQNPESTSVLPNPTDTLADLQVALERFVGENARVPPNDLSALAALLAAQAAAEEDGSRSSSSIQQVQGVEKNSESTRIPEVFLADRVCTVSETEREKGKRLPQTTEDQRFVSPSYPQTFPLRGAHEPRAPSSSAENPPASSLSRILDARRPPELLPSHTSPNTVGVSVGGRDAEGHRMDMSPLVEQSECRVGVRVRLPERRAGHALAPLCASPVGIPSSTTADGLPRTSLERRDDRGEVPVLPLEGVNCRSQKADVRSPWVSCKAAVGIGQSNRKITARVSVRKNEQPTAAGQQAEPSPVAEETATPEFPQRQRESEGSRVKVSTLGLFEEAEQRGCWSEGGPSSHIPQQFVQTPDGRDPFQVPLSSSSPLPDIATPPSLTSRHHPRELTQVEVTLRGGESSSTSMEEVMQRREGGSASFLPPPSHPSQNSTHIQPSTHIGVETGSEEEAGETEGRQGPFAVLRSLPIPPHPGRPEVKEGNLCGHERRLAESAEAFAESERMKRSEEEGSVRIEMGSPSMVTPTFRQMNKQGQGQGQAEAQSKPSLPSQHPALRPQMSGLHTPTAPPLNDERSSHVPPPPSRSGGSQRSAREAVRSEEQSMLPDGCEERDGGVARGLPALGFGGGGGSDQICRSHSGWSGQPVVGGQGDIRGNAPRLNGGGVEEQAQQSNVRVRVRIDTATGPTASLSNSAEELQASVTIASPTCRKAAEGDGYEGEGERKGASGMKEEEEEDEEAEVHPADLIAERILREEGNRHSLKRVRDQDQANEGNSSSRATGGERSSPSQRTVSVPRRSRNLPQTRERERHVPAPETRRTEEFQANQSFVPSVPMSVPKESHVSAFGPVTRLPVASLDLHAGAQLSSRSSCKSLDELQGIIAKAQRTYRDFVDASAASSKVLEAAGGKDSSSSSQPRRLRSSEDSKEPRREQPELPETRPSPRCVLTQQQLQDSVGVLQIDPTQDIPCWIVCSPKESLEEQTEARQTHTITDEVPPPTACPAIACRPADGSALYEDGESPRRLCPPRSPQRPAALSLALPETRTPPASIVKVRGASKNQPCRGLTNILPSECHTGVREQPDGFQSQHPLHLNRAQHQSESPPMNIFINHDQSPTVPVGQSIPEDPLSSPHYPNSVAVRDQRHSVVCNPPPPHPPGAQREGLMATSETMRASACVSEETVHHHTIPPHALAVPTPPETRPCCVPDSGRPLPLSFQPTERKAKARPVGSSGSPLQAHVHFLPPAGATSEELGQRQLRCTSPGSTSLRMSPVLSSRGSPPRRRDERRDGPRGKLWAGLKEEEGAKSFLLPPSHSPSTPPPPLSAQHSGSRSRRESAAEQRRACARLSSGASSVKVPPPSSSPTRSIPPSSAARATKSRATGIDPQPSAVRSSSAVTAPLSTSACSRTPPPRQNRTSILRASQGRQSRYSGEGTETPGAGGTTPKSSKSRLSVSLSKNLSEKSIPIADTLSQSAKWKNDSPFPTASPLHASCPRKMTSSSPSFPPPVPSGAAEGGDTLPYHMRVSQGGLKGGQRGGGKGTEGHAHRLVRSMSDGHYLTHNLEGLERNSRSQRQHDLSLLYSSPGSSSSPRPRGAIREDTPRSVRIEEESQALQKSNKEGDAFGERLLTETTVQGGCTERTQGPEAAAPAVRMETLSISAGPNSPSRSPSRKSLSPSRNISRCSSRQSLAKSVQISPRHTEMRETKGEQDLGDVVYPVSDANSCEDSGSSPHEALTHSPTEEKRPMTPTSFAARVRSQSSGSALSQSARGPGKPILSSPNPQSSQPLPTDMVVTTEAPVLFRAASFSSLPQKEGELGTEGAAGGGIGPAESPCSSARHPPEQCDQGGSPRKAQPSGSTEPPTPYFPPRERATKGSASERLNVPPLILSPSRRGRQERTASLPPHPRSERVYTEKPQSERLERAETEGPGLSIDNETPVIRPLTFRVTPHPGSPKRNQTSPPRHPCCLIPKDMSPPHSPRGLEILADVVERTLSPQPERPQAVSIPTSPNSQMSYRYIPPSTDAHMIRSTPIMSLAATAWDQFAQNIPQNANGPPPSYPASRPALMAAAGVTSAPSSPNRHQEDANKSLSRPECPPASSTGRENTSDLLKELNRLLREKRRNPMRKVARQIADQLVTLASSARSDNERGGTADVREDCLVSRSSSGTYGPPPPPPPLSSSRRRRLTEDVTARRGGGRGARTERLGASLHSARRRSVPDAPATSRDRLPPRPRPVPLSSSKFSPPQQSKREKEATTRQVQRISSRVPLPREKSRKQKTTTQSPPTSPSRSPPQMTHEGPRVDVSSKPPKDFRTSSSFIIPQRDGTKLRSLDRCQPLPHKESLSHGHDCSQKKATSQGENPKLKSSQFIISKSSVTVPEGKCLPSDPAFSPRSVLSIYKPAAERKRSTQAADRHGMHSSSQEDSTDHPVPENPPPSSFRIQRPSFSSPPRNPAARSAGGAPNAHDPSPLPPFSPARSVPLASAQNGTVLVWKGQVPTPQNFPPAVKALERPSPSRAPFPIPQEATAAAQVLARSRLGASREEIAQTLSHSPRVFGPPVPMAVVGGWAPSAPPDRPFLQASVPPPPVRAMTSHVPAPFFSSTQIVPRGPPGPFSPPLFLSAVAAPPSRAVVLPSFNFIGQR</sequence>
<feature type="compositionally biased region" description="Basic and acidic residues" evidence="1">
    <location>
        <begin position="1039"/>
        <end position="1056"/>
    </location>
</feature>
<feature type="compositionally biased region" description="Polar residues" evidence="1">
    <location>
        <begin position="2117"/>
        <end position="2126"/>
    </location>
</feature>
<feature type="compositionally biased region" description="Low complexity" evidence="1">
    <location>
        <begin position="1460"/>
        <end position="1470"/>
    </location>
</feature>
<feature type="compositionally biased region" description="Polar residues" evidence="1">
    <location>
        <begin position="2463"/>
        <end position="2487"/>
    </location>
</feature>
<feature type="compositionally biased region" description="Gly residues" evidence="1">
    <location>
        <begin position="1643"/>
        <end position="1654"/>
    </location>
</feature>
<feature type="compositionally biased region" description="Gly residues" evidence="1">
    <location>
        <begin position="35"/>
        <end position="45"/>
    </location>
</feature>
<feature type="compositionally biased region" description="Basic and acidic residues" evidence="1">
    <location>
        <begin position="434"/>
        <end position="443"/>
    </location>
</feature>
<accession>A0A0G4FFN3</accession>
<feature type="compositionally biased region" description="Polar residues" evidence="1">
    <location>
        <begin position="181"/>
        <end position="190"/>
    </location>
</feature>
<feature type="region of interest" description="Disordered" evidence="1">
    <location>
        <begin position="825"/>
        <end position="959"/>
    </location>
</feature>
<feature type="compositionally biased region" description="Polar residues" evidence="1">
    <location>
        <begin position="410"/>
        <end position="419"/>
    </location>
</feature>
<name>A0A0G4FFN3_9ALVE</name>
<feature type="compositionally biased region" description="Basic and acidic residues" evidence="1">
    <location>
        <begin position="1680"/>
        <end position="1690"/>
    </location>
</feature>
<feature type="region of interest" description="Disordered" evidence="1">
    <location>
        <begin position="2107"/>
        <end position="2126"/>
    </location>
</feature>
<feature type="compositionally biased region" description="Basic and acidic residues" evidence="1">
    <location>
        <begin position="596"/>
        <end position="614"/>
    </location>
</feature>
<feature type="compositionally biased region" description="Basic and acidic residues" evidence="1">
    <location>
        <begin position="2435"/>
        <end position="2462"/>
    </location>
</feature>
<feature type="compositionally biased region" description="Polar residues" evidence="1">
    <location>
        <begin position="1793"/>
        <end position="1811"/>
    </location>
</feature>
<feature type="compositionally biased region" description="Polar residues" evidence="1">
    <location>
        <begin position="1528"/>
        <end position="1544"/>
    </location>
</feature>
<feature type="compositionally biased region" description="Polar residues" evidence="1">
    <location>
        <begin position="122"/>
        <end position="136"/>
    </location>
</feature>
<dbReference type="EMBL" id="CDMZ01000325">
    <property type="protein sequence ID" value="CEM11852.1"/>
    <property type="molecule type" value="Genomic_DNA"/>
</dbReference>
<feature type="compositionally biased region" description="Basic and acidic residues" evidence="1">
    <location>
        <begin position="860"/>
        <end position="888"/>
    </location>
</feature>
<reference evidence="2" key="1">
    <citation type="submission" date="2014-11" db="EMBL/GenBank/DDBJ databases">
        <authorList>
            <person name="Otto D Thomas"/>
            <person name="Naeem Raeece"/>
        </authorList>
    </citation>
    <scope>NUCLEOTIDE SEQUENCE</scope>
</reference>
<feature type="region of interest" description="Disordered" evidence="1">
    <location>
        <begin position="400"/>
        <end position="793"/>
    </location>
</feature>
<feature type="region of interest" description="Disordered" evidence="1">
    <location>
        <begin position="176"/>
        <end position="201"/>
    </location>
</feature>
<gene>
    <name evidence="2" type="ORF">Cvel_16684</name>
</gene>
<feature type="compositionally biased region" description="Basic and acidic residues" evidence="1">
    <location>
        <begin position="2019"/>
        <end position="2039"/>
    </location>
</feature>
<feature type="region of interest" description="Disordered" evidence="1">
    <location>
        <begin position="1745"/>
        <end position="1764"/>
    </location>
</feature>
<feature type="region of interest" description="Disordered" evidence="1">
    <location>
        <begin position="2181"/>
        <end position="2221"/>
    </location>
</feature>
<feature type="compositionally biased region" description="Basic and acidic residues" evidence="1">
    <location>
        <begin position="621"/>
        <end position="634"/>
    </location>
</feature>
<feature type="compositionally biased region" description="Basic and acidic residues" evidence="1">
    <location>
        <begin position="924"/>
        <end position="941"/>
    </location>
</feature>
<feature type="compositionally biased region" description="Low complexity" evidence="1">
    <location>
        <begin position="2348"/>
        <end position="2359"/>
    </location>
</feature>
<feature type="compositionally biased region" description="Low complexity" evidence="1">
    <location>
        <begin position="252"/>
        <end position="266"/>
    </location>
</feature>
<feature type="compositionally biased region" description="Polar residues" evidence="1">
    <location>
        <begin position="1373"/>
        <end position="1384"/>
    </location>
</feature>
<feature type="region of interest" description="Disordered" evidence="1">
    <location>
        <begin position="215"/>
        <end position="296"/>
    </location>
</feature>
<feature type="region of interest" description="Disordered" evidence="1">
    <location>
        <begin position="2274"/>
        <end position="2590"/>
    </location>
</feature>
<dbReference type="VEuPathDB" id="CryptoDB:Cvel_16684"/>
<feature type="compositionally biased region" description="Low complexity" evidence="1">
    <location>
        <begin position="1691"/>
        <end position="1707"/>
    </location>
</feature>
<feature type="compositionally biased region" description="Pro residues" evidence="1">
    <location>
        <begin position="1428"/>
        <end position="1438"/>
    </location>
</feature>
<feature type="compositionally biased region" description="Polar residues" evidence="1">
    <location>
        <begin position="1834"/>
        <end position="1844"/>
    </location>
</feature>
<feature type="region of interest" description="Disordered" evidence="1">
    <location>
        <begin position="1680"/>
        <end position="1737"/>
    </location>
</feature>
<feature type="compositionally biased region" description="Low complexity" evidence="1">
    <location>
        <begin position="1778"/>
        <end position="1792"/>
    </location>
</feature>
<feature type="compositionally biased region" description="Basic and acidic residues" evidence="1">
    <location>
        <begin position="1709"/>
        <end position="1722"/>
    </location>
</feature>
<organism evidence="2">
    <name type="scientific">Chromera velia CCMP2878</name>
    <dbReference type="NCBI Taxonomy" id="1169474"/>
    <lineage>
        <taxon>Eukaryota</taxon>
        <taxon>Sar</taxon>
        <taxon>Alveolata</taxon>
        <taxon>Colpodellida</taxon>
        <taxon>Chromeraceae</taxon>
        <taxon>Chromera</taxon>
    </lineage>
</organism>
<feature type="region of interest" description="Disordered" evidence="1">
    <location>
        <begin position="1330"/>
        <end position="1658"/>
    </location>
</feature>
<feature type="compositionally biased region" description="Low complexity" evidence="1">
    <location>
        <begin position="1870"/>
        <end position="1902"/>
    </location>
</feature>
<protein>
    <submittedName>
        <fullName evidence="2">Uncharacterized protein</fullName>
    </submittedName>
</protein>
<feature type="compositionally biased region" description="Low complexity" evidence="1">
    <location>
        <begin position="1477"/>
        <end position="1496"/>
    </location>
</feature>
<feature type="compositionally biased region" description="Polar residues" evidence="1">
    <location>
        <begin position="1745"/>
        <end position="1755"/>
    </location>
</feature>
<feature type="compositionally biased region" description="Polar residues" evidence="1">
    <location>
        <begin position="661"/>
        <end position="671"/>
    </location>
</feature>
<feature type="compositionally biased region" description="Polar residues" evidence="1">
    <location>
        <begin position="642"/>
        <end position="653"/>
    </location>
</feature>
<feature type="compositionally biased region" description="Basic and acidic residues" evidence="1">
    <location>
        <begin position="2512"/>
        <end position="2526"/>
    </location>
</feature>